<accession>A0A3M8PBF2</accession>
<dbReference type="Proteomes" id="UP000275473">
    <property type="component" value="Unassembled WGS sequence"/>
</dbReference>
<dbReference type="InterPro" id="IPR039506">
    <property type="entry name" value="SPOB_a"/>
</dbReference>
<name>A0A3M8PBF2_9BACL</name>
<dbReference type="Pfam" id="PF14689">
    <property type="entry name" value="SPOB_a"/>
    <property type="match status" value="1"/>
</dbReference>
<dbReference type="InterPro" id="IPR016120">
    <property type="entry name" value="Sig_transdc_His_kin_SpoOB"/>
</dbReference>
<protein>
    <submittedName>
        <fullName evidence="5">Sporulation protein</fullName>
    </submittedName>
</protein>
<keyword evidence="6" id="KW-1185">Reference proteome</keyword>
<feature type="domain" description="SpoOB alpha-helical" evidence="4">
    <location>
        <begin position="5"/>
        <end position="54"/>
    </location>
</feature>
<dbReference type="EMBL" id="RIAX01000001">
    <property type="protein sequence ID" value="RNF40952.1"/>
    <property type="molecule type" value="Genomic_DNA"/>
</dbReference>
<evidence type="ECO:0000313" key="5">
    <source>
        <dbReference type="EMBL" id="RNF40952.1"/>
    </source>
</evidence>
<dbReference type="GO" id="GO:0000155">
    <property type="term" value="F:phosphorelay sensor kinase activity"/>
    <property type="evidence" value="ECO:0007669"/>
    <property type="project" value="InterPro"/>
</dbReference>
<comment type="caution">
    <text evidence="5">The sequence shown here is derived from an EMBL/GenBank/DDBJ whole genome shotgun (WGS) entry which is preliminary data.</text>
</comment>
<dbReference type="RefSeq" id="WP_123163702.1">
    <property type="nucleotide sequence ID" value="NZ_RIAX01000001.1"/>
</dbReference>
<evidence type="ECO:0000256" key="3">
    <source>
        <dbReference type="ARBA" id="ARBA00022777"/>
    </source>
</evidence>
<evidence type="ECO:0000256" key="2">
    <source>
        <dbReference type="ARBA" id="ARBA00022679"/>
    </source>
</evidence>
<evidence type="ECO:0000259" key="4">
    <source>
        <dbReference type="Pfam" id="PF14689"/>
    </source>
</evidence>
<keyword evidence="3" id="KW-0418">Kinase</keyword>
<dbReference type="SUPFAM" id="SSF55890">
    <property type="entry name" value="Sporulation response regulatory protein Spo0B"/>
    <property type="match status" value="1"/>
</dbReference>
<sequence length="171" mass="19419">MRDTMTVAQALRHARHDFLNELQLVKMNMDLGRPEQVQAIIRSHAEAAVQLERLAGLGVPQTEAWALTAKWRFPEIRFRLECLATSAPVEADGKFADALEQLSQSVRQRLDPVDQLECRITLTNDSHKFVASVQIERDWQNVKMPESEDIQVVRACASNETKFVFSAQMEG</sequence>
<proteinExistence type="predicted"/>
<keyword evidence="2" id="KW-0808">Transferase</keyword>
<evidence type="ECO:0000256" key="1">
    <source>
        <dbReference type="ARBA" id="ARBA00022553"/>
    </source>
</evidence>
<reference evidence="5 6" key="1">
    <citation type="journal article" date="2018" name="Int. J. Syst. Evol. Microbiol.">
        <title>Planococcus salinus sp. nov., a moderately halophilic bacterium isolated from a saline-alkali soil.</title>
        <authorList>
            <person name="Gan L."/>
        </authorList>
    </citation>
    <scope>NUCLEOTIDE SEQUENCE [LARGE SCALE GENOMIC DNA]</scope>
    <source>
        <strain evidence="5 6">LCB217</strain>
    </source>
</reference>
<gene>
    <name evidence="5" type="ORF">EEX84_00940</name>
</gene>
<evidence type="ECO:0000313" key="6">
    <source>
        <dbReference type="Proteomes" id="UP000275473"/>
    </source>
</evidence>
<dbReference type="OrthoDB" id="2375606at2"/>
<dbReference type="Gene3D" id="1.10.287.130">
    <property type="match status" value="1"/>
</dbReference>
<organism evidence="5 6">
    <name type="scientific">Planococcus salinus</name>
    <dbReference type="NCBI Taxonomy" id="1848460"/>
    <lineage>
        <taxon>Bacteria</taxon>
        <taxon>Bacillati</taxon>
        <taxon>Bacillota</taxon>
        <taxon>Bacilli</taxon>
        <taxon>Bacillales</taxon>
        <taxon>Caryophanaceae</taxon>
        <taxon>Planococcus</taxon>
    </lineage>
</organism>
<keyword evidence="1" id="KW-0597">Phosphoprotein</keyword>
<dbReference type="AlphaFoldDB" id="A0A3M8PBF2"/>